<keyword evidence="6" id="KW-1185">Reference proteome</keyword>
<accession>A0A1G4RQL5</accession>
<dbReference type="Proteomes" id="UP000198889">
    <property type="component" value="Unassembled WGS sequence"/>
</dbReference>
<dbReference type="PROSITE" id="PS00041">
    <property type="entry name" value="HTH_ARAC_FAMILY_1"/>
    <property type="match status" value="1"/>
</dbReference>
<evidence type="ECO:0000259" key="4">
    <source>
        <dbReference type="PROSITE" id="PS01124"/>
    </source>
</evidence>
<dbReference type="InterPro" id="IPR018062">
    <property type="entry name" value="HTH_AraC-typ_CS"/>
</dbReference>
<dbReference type="PANTHER" id="PTHR46796:SF6">
    <property type="entry name" value="ARAC SUBFAMILY"/>
    <property type="match status" value="1"/>
</dbReference>
<keyword evidence="1" id="KW-0805">Transcription regulation</keyword>
<proteinExistence type="predicted"/>
<dbReference type="InterPro" id="IPR050204">
    <property type="entry name" value="AraC_XylS_family_regulators"/>
</dbReference>
<dbReference type="InterPro" id="IPR009057">
    <property type="entry name" value="Homeodomain-like_sf"/>
</dbReference>
<protein>
    <submittedName>
        <fullName evidence="5">AraC-type DNA-binding protein</fullName>
    </submittedName>
</protein>
<keyword evidence="3" id="KW-0804">Transcription</keyword>
<dbReference type="GO" id="GO:0003700">
    <property type="term" value="F:DNA-binding transcription factor activity"/>
    <property type="evidence" value="ECO:0007669"/>
    <property type="project" value="InterPro"/>
</dbReference>
<dbReference type="PROSITE" id="PS01124">
    <property type="entry name" value="HTH_ARAC_FAMILY_2"/>
    <property type="match status" value="1"/>
</dbReference>
<reference evidence="6" key="1">
    <citation type="submission" date="2016-10" db="EMBL/GenBank/DDBJ databases">
        <authorList>
            <person name="Varghese N."/>
            <person name="Submissions S."/>
        </authorList>
    </citation>
    <scope>NUCLEOTIDE SEQUENCE [LARGE SCALE GENOMIC DNA]</scope>
    <source>
        <strain evidence="6">CGMCC 1.1761</strain>
    </source>
</reference>
<dbReference type="EMBL" id="FMTP01000002">
    <property type="protein sequence ID" value="SCW58991.1"/>
    <property type="molecule type" value="Genomic_DNA"/>
</dbReference>
<dbReference type="PANTHER" id="PTHR46796">
    <property type="entry name" value="HTH-TYPE TRANSCRIPTIONAL ACTIVATOR RHAS-RELATED"/>
    <property type="match status" value="1"/>
</dbReference>
<evidence type="ECO:0000256" key="2">
    <source>
        <dbReference type="ARBA" id="ARBA00023125"/>
    </source>
</evidence>
<dbReference type="Gene3D" id="1.10.10.60">
    <property type="entry name" value="Homeodomain-like"/>
    <property type="match status" value="1"/>
</dbReference>
<evidence type="ECO:0000313" key="5">
    <source>
        <dbReference type="EMBL" id="SCW58991.1"/>
    </source>
</evidence>
<dbReference type="SMART" id="SM00342">
    <property type="entry name" value="HTH_ARAC"/>
    <property type="match status" value="1"/>
</dbReference>
<name>A0A1G4RQL5_9HYPH</name>
<dbReference type="STRING" id="177413.SAMN05660859_1836"/>
<dbReference type="GO" id="GO:0043565">
    <property type="term" value="F:sequence-specific DNA binding"/>
    <property type="evidence" value="ECO:0007669"/>
    <property type="project" value="InterPro"/>
</dbReference>
<evidence type="ECO:0000313" key="6">
    <source>
        <dbReference type="Proteomes" id="UP000198889"/>
    </source>
</evidence>
<keyword evidence="2 5" id="KW-0238">DNA-binding</keyword>
<dbReference type="InterPro" id="IPR018060">
    <property type="entry name" value="HTH_AraC"/>
</dbReference>
<evidence type="ECO:0000256" key="1">
    <source>
        <dbReference type="ARBA" id="ARBA00023015"/>
    </source>
</evidence>
<dbReference type="AlphaFoldDB" id="A0A1G4RQL5"/>
<dbReference type="Pfam" id="PF12833">
    <property type="entry name" value="HTH_18"/>
    <property type="match status" value="1"/>
</dbReference>
<dbReference type="PRINTS" id="PR00032">
    <property type="entry name" value="HTHARAC"/>
</dbReference>
<sequence length="335" mass="36890">MSERRGRAHVKMVFPQEGDTGLYRLKRLSTSDFDLSERFDAWRETAYSVVDLEPPPAGEADLFAIKRSVSGEMGVFASQEGSEHRTVFSRAASLSGAGDAVVISMRPVGELGLESLGGAQSISPHGRLAAYDATRPMRYHWSSGREIYLLLPRAKALEALGGSIPGLFLPLDTIPLGVMVREQMLGLDRHAEHLEPKEMATALDALHTLALLLLQRIGRDLNGSRVADANALFLAAKRYIQSHYNMIDLSPEAIARALGCSRATLYRAFTQHDATIMDTVREVRLAMSRKLIEAATGRSISVIAYDCGFKDASSFGRLFRSRFGVSPSEWRDQFS</sequence>
<feature type="domain" description="HTH araC/xylS-type" evidence="4">
    <location>
        <begin position="234"/>
        <end position="333"/>
    </location>
</feature>
<dbReference type="SUPFAM" id="SSF46689">
    <property type="entry name" value="Homeodomain-like"/>
    <property type="match status" value="1"/>
</dbReference>
<evidence type="ECO:0000256" key="3">
    <source>
        <dbReference type="ARBA" id="ARBA00023163"/>
    </source>
</evidence>
<gene>
    <name evidence="5" type="ORF">SAMN05660859_1836</name>
</gene>
<dbReference type="InterPro" id="IPR020449">
    <property type="entry name" value="Tscrpt_reg_AraC-type_HTH"/>
</dbReference>
<organism evidence="5 6">
    <name type="scientific">Ancylobacter rudongensis</name>
    <dbReference type="NCBI Taxonomy" id="177413"/>
    <lineage>
        <taxon>Bacteria</taxon>
        <taxon>Pseudomonadati</taxon>
        <taxon>Pseudomonadota</taxon>
        <taxon>Alphaproteobacteria</taxon>
        <taxon>Hyphomicrobiales</taxon>
        <taxon>Xanthobacteraceae</taxon>
        <taxon>Ancylobacter</taxon>
    </lineage>
</organism>